<protein>
    <submittedName>
        <fullName evidence="3">Uncharacterized protein</fullName>
    </submittedName>
</protein>
<gene>
    <name evidence="3" type="ORF">FB45DRAFT_885415</name>
</gene>
<dbReference type="EMBL" id="JARKIF010000001">
    <property type="protein sequence ID" value="KAJ7649617.1"/>
    <property type="molecule type" value="Genomic_DNA"/>
</dbReference>
<evidence type="ECO:0000313" key="4">
    <source>
        <dbReference type="Proteomes" id="UP001221142"/>
    </source>
</evidence>
<feature type="non-terminal residue" evidence="3">
    <location>
        <position position="1"/>
    </location>
</feature>
<proteinExistence type="predicted"/>
<keyword evidence="2" id="KW-0472">Membrane</keyword>
<feature type="region of interest" description="Disordered" evidence="1">
    <location>
        <begin position="1"/>
        <end position="39"/>
    </location>
</feature>
<dbReference type="Proteomes" id="UP001221142">
    <property type="component" value="Unassembled WGS sequence"/>
</dbReference>
<organism evidence="3 4">
    <name type="scientific">Roridomyces roridus</name>
    <dbReference type="NCBI Taxonomy" id="1738132"/>
    <lineage>
        <taxon>Eukaryota</taxon>
        <taxon>Fungi</taxon>
        <taxon>Dikarya</taxon>
        <taxon>Basidiomycota</taxon>
        <taxon>Agaricomycotina</taxon>
        <taxon>Agaricomycetes</taxon>
        <taxon>Agaricomycetidae</taxon>
        <taxon>Agaricales</taxon>
        <taxon>Marasmiineae</taxon>
        <taxon>Mycenaceae</taxon>
        <taxon>Roridomyces</taxon>
    </lineage>
</organism>
<name>A0AAD7G1A2_9AGAR</name>
<accession>A0AAD7G1A2</accession>
<comment type="caution">
    <text evidence="3">The sequence shown here is derived from an EMBL/GenBank/DDBJ whole genome shotgun (WGS) entry which is preliminary data.</text>
</comment>
<evidence type="ECO:0000256" key="1">
    <source>
        <dbReference type="SAM" id="MobiDB-lite"/>
    </source>
</evidence>
<keyword evidence="4" id="KW-1185">Reference proteome</keyword>
<evidence type="ECO:0000256" key="2">
    <source>
        <dbReference type="SAM" id="Phobius"/>
    </source>
</evidence>
<sequence length="151" mass="16360">MGMAPIGYKRPPRSSRDPRALSLLPPSSTPSRGGHPLPRYARISSGARSNARSRSLALGRCLHASCRPSPLAHGPTRPGDATLDIVGVSVRTHRHLCGRYSDVDPHIPSMIGPGHTLRCASFFIVVFVFVFVAHAWTHMSRCPSQHPSVIV</sequence>
<keyword evidence="2" id="KW-0812">Transmembrane</keyword>
<reference evidence="3" key="1">
    <citation type="submission" date="2023-03" db="EMBL/GenBank/DDBJ databases">
        <title>Massive genome expansion in bonnet fungi (Mycena s.s.) driven by repeated elements and novel gene families across ecological guilds.</title>
        <authorList>
            <consortium name="Lawrence Berkeley National Laboratory"/>
            <person name="Harder C.B."/>
            <person name="Miyauchi S."/>
            <person name="Viragh M."/>
            <person name="Kuo A."/>
            <person name="Thoen E."/>
            <person name="Andreopoulos B."/>
            <person name="Lu D."/>
            <person name="Skrede I."/>
            <person name="Drula E."/>
            <person name="Henrissat B."/>
            <person name="Morin E."/>
            <person name="Kohler A."/>
            <person name="Barry K."/>
            <person name="LaButti K."/>
            <person name="Morin E."/>
            <person name="Salamov A."/>
            <person name="Lipzen A."/>
            <person name="Mereny Z."/>
            <person name="Hegedus B."/>
            <person name="Baldrian P."/>
            <person name="Stursova M."/>
            <person name="Weitz H."/>
            <person name="Taylor A."/>
            <person name="Grigoriev I.V."/>
            <person name="Nagy L.G."/>
            <person name="Martin F."/>
            <person name="Kauserud H."/>
        </authorList>
    </citation>
    <scope>NUCLEOTIDE SEQUENCE</scope>
    <source>
        <strain evidence="3">9284</strain>
    </source>
</reference>
<evidence type="ECO:0000313" key="3">
    <source>
        <dbReference type="EMBL" id="KAJ7649617.1"/>
    </source>
</evidence>
<feature type="transmembrane region" description="Helical" evidence="2">
    <location>
        <begin position="119"/>
        <end position="137"/>
    </location>
</feature>
<dbReference type="AlphaFoldDB" id="A0AAD7G1A2"/>
<keyword evidence="2" id="KW-1133">Transmembrane helix</keyword>
<feature type="compositionally biased region" description="Low complexity" evidence="1">
    <location>
        <begin position="20"/>
        <end position="32"/>
    </location>
</feature>